<dbReference type="PANTHER" id="PTHR30348:SF9">
    <property type="entry name" value="UPF0759 PROTEIN YECE"/>
    <property type="match status" value="1"/>
</dbReference>
<dbReference type="Proteomes" id="UP000001880">
    <property type="component" value="Chromosome"/>
</dbReference>
<dbReference type="Gene3D" id="3.20.20.410">
    <property type="entry name" value="Protein of unknown function UPF0759"/>
    <property type="match status" value="1"/>
</dbReference>
<evidence type="ECO:0000313" key="2">
    <source>
        <dbReference type="Proteomes" id="UP000001880"/>
    </source>
</evidence>
<protein>
    <recommendedName>
        <fullName evidence="3">DUF72 domain-containing protein</fullName>
    </recommendedName>
</protein>
<proteinExistence type="predicted"/>
<dbReference type="KEGG" id="hoh:Hoch_1977"/>
<dbReference type="RefSeq" id="WP_012827131.1">
    <property type="nucleotide sequence ID" value="NC_013440.1"/>
</dbReference>
<organism evidence="1 2">
    <name type="scientific">Haliangium ochraceum (strain DSM 14365 / JCM 11303 / SMP-2)</name>
    <dbReference type="NCBI Taxonomy" id="502025"/>
    <lineage>
        <taxon>Bacteria</taxon>
        <taxon>Pseudomonadati</taxon>
        <taxon>Myxococcota</taxon>
        <taxon>Polyangia</taxon>
        <taxon>Haliangiales</taxon>
        <taxon>Kofleriaceae</taxon>
        <taxon>Haliangium</taxon>
    </lineage>
</organism>
<dbReference type="AlphaFoldDB" id="D0LFS1"/>
<dbReference type="InterPro" id="IPR036520">
    <property type="entry name" value="UPF0759_sf"/>
</dbReference>
<keyword evidence="2" id="KW-1185">Reference proteome</keyword>
<sequence length="292" mass="32979">MSIAHYFLGCPIWGRKDWVGLLFPPKTRAASFLRRYAEIFNAVEGNTTFYGVPKESAVARWCEDAPPHFRFCFKFPRVISHDKRLRHAGDETRAFVDALAPLGERLGPRFLQLPPSFAPPDLPVLDAYLETLPAAPEGYALEVRHAAFYEDTPARARLDDMLRARAIDRVLLDTRGLHAADARDPDLRETQRQKPAVPLHLATTAQRPFVRLIGHPDVDRNRDIAIGWAEQISAWLDEGKEPYVFAHMSNDYHAPALARMLHDELSQRAAVGILPSWPLPPERPSAPQLALF</sequence>
<dbReference type="SUPFAM" id="SSF117396">
    <property type="entry name" value="TM1631-like"/>
    <property type="match status" value="1"/>
</dbReference>
<accession>D0LFS1</accession>
<dbReference type="HOGENOM" id="CLU_046519_2_1_7"/>
<dbReference type="PANTHER" id="PTHR30348">
    <property type="entry name" value="UNCHARACTERIZED PROTEIN YECE"/>
    <property type="match status" value="1"/>
</dbReference>
<dbReference type="eggNOG" id="COG1801">
    <property type="taxonomic scope" value="Bacteria"/>
</dbReference>
<dbReference type="EMBL" id="CP001804">
    <property type="protein sequence ID" value="ACY14523.1"/>
    <property type="molecule type" value="Genomic_DNA"/>
</dbReference>
<dbReference type="Pfam" id="PF01904">
    <property type="entry name" value="DUF72"/>
    <property type="match status" value="1"/>
</dbReference>
<evidence type="ECO:0000313" key="1">
    <source>
        <dbReference type="EMBL" id="ACY14523.1"/>
    </source>
</evidence>
<name>D0LFS1_HALO1</name>
<dbReference type="InterPro" id="IPR002763">
    <property type="entry name" value="DUF72"/>
</dbReference>
<evidence type="ECO:0008006" key="3">
    <source>
        <dbReference type="Google" id="ProtNLM"/>
    </source>
</evidence>
<reference evidence="1 2" key="1">
    <citation type="journal article" date="2010" name="Stand. Genomic Sci.">
        <title>Complete genome sequence of Haliangium ochraceum type strain (SMP-2).</title>
        <authorList>
            <consortium name="US DOE Joint Genome Institute (JGI-PGF)"/>
            <person name="Ivanova N."/>
            <person name="Daum C."/>
            <person name="Lang E."/>
            <person name="Abt B."/>
            <person name="Kopitz M."/>
            <person name="Saunders E."/>
            <person name="Lapidus A."/>
            <person name="Lucas S."/>
            <person name="Glavina Del Rio T."/>
            <person name="Nolan M."/>
            <person name="Tice H."/>
            <person name="Copeland A."/>
            <person name="Cheng J.F."/>
            <person name="Chen F."/>
            <person name="Bruce D."/>
            <person name="Goodwin L."/>
            <person name="Pitluck S."/>
            <person name="Mavromatis K."/>
            <person name="Pati A."/>
            <person name="Mikhailova N."/>
            <person name="Chen A."/>
            <person name="Palaniappan K."/>
            <person name="Land M."/>
            <person name="Hauser L."/>
            <person name="Chang Y.J."/>
            <person name="Jeffries C.D."/>
            <person name="Detter J.C."/>
            <person name="Brettin T."/>
            <person name="Rohde M."/>
            <person name="Goker M."/>
            <person name="Bristow J."/>
            <person name="Markowitz V."/>
            <person name="Eisen J.A."/>
            <person name="Hugenholtz P."/>
            <person name="Kyrpides N.C."/>
            <person name="Klenk H.P."/>
        </authorList>
    </citation>
    <scope>NUCLEOTIDE SEQUENCE [LARGE SCALE GENOMIC DNA]</scope>
    <source>
        <strain evidence="2">DSM 14365 / CIP 107738 / JCM 11303 / AJ 13395 / SMP-2</strain>
    </source>
</reference>
<gene>
    <name evidence="1" type="ordered locus">Hoch_1977</name>
</gene>
<dbReference type="STRING" id="502025.Hoch_1977"/>